<dbReference type="Proteomes" id="UP000183940">
    <property type="component" value="Unassembled WGS sequence"/>
</dbReference>
<evidence type="ECO:0000313" key="4">
    <source>
        <dbReference type="Proteomes" id="UP000183940"/>
    </source>
</evidence>
<accession>A0A1L9QPH3</accession>
<dbReference type="InterPro" id="IPR036457">
    <property type="entry name" value="PPM-type-like_dom_sf"/>
</dbReference>
<dbReference type="AlphaFoldDB" id="A0A1L9QPH3"/>
<evidence type="ECO:0000313" key="3">
    <source>
        <dbReference type="EMBL" id="OJJ24575.1"/>
    </source>
</evidence>
<keyword evidence="1" id="KW-0472">Membrane</keyword>
<keyword evidence="4" id="KW-1185">Reference proteome</keyword>
<gene>
    <name evidence="3" type="ORF">BI308_15585</name>
</gene>
<dbReference type="SMART" id="SM00332">
    <property type="entry name" value="PP2Cc"/>
    <property type="match status" value="1"/>
</dbReference>
<comment type="caution">
    <text evidence="3">The sequence shown here is derived from an EMBL/GenBank/DDBJ whole genome shotgun (WGS) entry which is preliminary data.</text>
</comment>
<keyword evidence="1" id="KW-0812">Transmembrane</keyword>
<dbReference type="EMBL" id="MLAW01000028">
    <property type="protein sequence ID" value="OJJ24575.1"/>
    <property type="molecule type" value="Genomic_DNA"/>
</dbReference>
<sequence length="607" mass="67585">MNTSKCYLWAVKGSSVPVGEIVANRYQVVGAQIWQDTQPQSLPLIPDRSDPKVLAYLHLSSYLLHLPQLYGGVEIPGHPLILLLDRIPITPEGTLYPSITEVWPQTSPVRQVYWLWQLSQLWNPLNAFRAGASLLTAENIRVQGWRIHLRELIFTSSPPSVAALSRCWQTWIEGCSSDIQERLSTLCQEIEEGKRWETISASLNQMLLELAAELPLKITTSGGTDAGTVRSHNEDSCYPIAVSQNGNLTPEFDRIRELAIVCDGLDGHEGGEVASELAVRSVKLQVQGLLLELAEQTEVVEPTIWIDHMTSVIRIVNNLIATQNDMKGRSGRERMGTTLVMALQIAQTVKTAFGLDFPNAHELYLAHVGDSRAYWITPDYCQLLTQDDDFAHWQVTKGECCHRQAAAQDNAMQLIQALGVQHADNHELVPHVQRLIIEEDGLLLLCSDGLSDRQTIKQYWQQEIHPIFAGQITLEEAVHRWLELGRSDQNPDNVSVVLMYCQVAPQEEREPSVLQSGTEPKSLSTGTINAELSLPESPEFVFQQVIPEPKAEPALAAPQLEKHPSKRVGAIVWGLLLLLLLGAGFGLWYSGLIEIPGLNAPQPRQED</sequence>
<dbReference type="STRING" id="1925591.BI308_15585"/>
<feature type="transmembrane region" description="Helical" evidence="1">
    <location>
        <begin position="570"/>
        <end position="589"/>
    </location>
</feature>
<dbReference type="InterPro" id="IPR001932">
    <property type="entry name" value="PPM-type_phosphatase-like_dom"/>
</dbReference>
<dbReference type="SUPFAM" id="SSF81606">
    <property type="entry name" value="PP2C-like"/>
    <property type="match status" value="1"/>
</dbReference>
<dbReference type="Gene3D" id="3.60.40.10">
    <property type="entry name" value="PPM-type phosphatase domain"/>
    <property type="match status" value="1"/>
</dbReference>
<organism evidence="3 4">
    <name type="scientific">Roseofilum reptotaenium AO1-A</name>
    <dbReference type="NCBI Taxonomy" id="1925591"/>
    <lineage>
        <taxon>Bacteria</taxon>
        <taxon>Bacillati</taxon>
        <taxon>Cyanobacteriota</taxon>
        <taxon>Cyanophyceae</taxon>
        <taxon>Desertifilales</taxon>
        <taxon>Desertifilaceae</taxon>
        <taxon>Roseofilum</taxon>
    </lineage>
</organism>
<dbReference type="SMART" id="SM00331">
    <property type="entry name" value="PP2C_SIG"/>
    <property type="match status" value="1"/>
</dbReference>
<keyword evidence="1" id="KW-1133">Transmembrane helix</keyword>
<protein>
    <recommendedName>
        <fullName evidence="2">PPM-type phosphatase domain-containing protein</fullName>
    </recommendedName>
</protein>
<reference evidence="3" key="1">
    <citation type="submission" date="2016-10" db="EMBL/GenBank/DDBJ databases">
        <title>CRISPR-Cas defence system in Roseofilum reptotaenium: evidence of a bacteriophage-cyanobacterium arms race in the coral black band disease.</title>
        <authorList>
            <person name="Buerger P."/>
            <person name="Wood-Charlson E.M."/>
            <person name="Weynberg K.D."/>
            <person name="Willis B."/>
            <person name="Van Oppen M.J."/>
        </authorList>
    </citation>
    <scope>NUCLEOTIDE SEQUENCE [LARGE SCALE GENOMIC DNA]</scope>
    <source>
        <strain evidence="3">AO1-A</strain>
    </source>
</reference>
<evidence type="ECO:0000256" key="1">
    <source>
        <dbReference type="SAM" id="Phobius"/>
    </source>
</evidence>
<dbReference type="CDD" id="cd00143">
    <property type="entry name" value="PP2Cc"/>
    <property type="match status" value="1"/>
</dbReference>
<name>A0A1L9QPH3_9CYAN</name>
<dbReference type="PROSITE" id="PS51746">
    <property type="entry name" value="PPM_2"/>
    <property type="match status" value="1"/>
</dbReference>
<evidence type="ECO:0000259" key="2">
    <source>
        <dbReference type="PROSITE" id="PS51746"/>
    </source>
</evidence>
<feature type="domain" description="PPM-type phosphatase" evidence="2">
    <location>
        <begin position="219"/>
        <end position="501"/>
    </location>
</feature>
<proteinExistence type="predicted"/>